<evidence type="ECO:0000256" key="4">
    <source>
        <dbReference type="RuleBase" id="RU368055"/>
    </source>
</evidence>
<dbReference type="AlphaFoldDB" id="A0A124SHL7"/>
<accession>A0A124SHL7</accession>
<keyword evidence="6" id="KW-1185">Reference proteome</keyword>
<keyword evidence="2 4" id="KW-0687">Ribonucleoprotein</keyword>
<dbReference type="Gramene" id="KVI09928">
    <property type="protein sequence ID" value="KVI09928"/>
    <property type="gene ID" value="Ccrd_011671"/>
</dbReference>
<dbReference type="GO" id="GO:1990904">
    <property type="term" value="C:ribonucleoprotein complex"/>
    <property type="evidence" value="ECO:0007669"/>
    <property type="project" value="UniProtKB-KW"/>
</dbReference>
<gene>
    <name evidence="5" type="ORF">Ccrd_011671</name>
</gene>
<keyword evidence="1 4" id="KW-0689">Ribosomal protein</keyword>
<name>A0A124SHL7_CYNCS</name>
<dbReference type="GO" id="GO:0003735">
    <property type="term" value="F:structural constituent of ribosome"/>
    <property type="evidence" value="ECO:0007669"/>
    <property type="project" value="UniProtKB-UniRule"/>
</dbReference>
<evidence type="ECO:0000256" key="2">
    <source>
        <dbReference type="ARBA" id="ARBA00023274"/>
    </source>
</evidence>
<dbReference type="Pfam" id="PF05162">
    <property type="entry name" value="Ribosomal_L41"/>
    <property type="match status" value="1"/>
</dbReference>
<evidence type="ECO:0000256" key="3">
    <source>
        <dbReference type="ARBA" id="ARBA00043969"/>
    </source>
</evidence>
<dbReference type="InterPro" id="IPR007836">
    <property type="entry name" value="Ribosomal_eS32"/>
</dbReference>
<organism evidence="5 6">
    <name type="scientific">Cynara cardunculus var. scolymus</name>
    <name type="common">Globe artichoke</name>
    <name type="synonym">Cynara scolymus</name>
    <dbReference type="NCBI Taxonomy" id="59895"/>
    <lineage>
        <taxon>Eukaryota</taxon>
        <taxon>Viridiplantae</taxon>
        <taxon>Streptophyta</taxon>
        <taxon>Embryophyta</taxon>
        <taxon>Tracheophyta</taxon>
        <taxon>Spermatophyta</taxon>
        <taxon>Magnoliopsida</taxon>
        <taxon>eudicotyledons</taxon>
        <taxon>Gunneridae</taxon>
        <taxon>Pentapetalae</taxon>
        <taxon>asterids</taxon>
        <taxon>campanulids</taxon>
        <taxon>Asterales</taxon>
        <taxon>Asteraceae</taxon>
        <taxon>Carduoideae</taxon>
        <taxon>Cardueae</taxon>
        <taxon>Carduinae</taxon>
        <taxon>Cynara</taxon>
    </lineage>
</organism>
<dbReference type="GO" id="GO:0006412">
    <property type="term" value="P:translation"/>
    <property type="evidence" value="ECO:0007669"/>
    <property type="project" value="InterPro"/>
</dbReference>
<comment type="subunit">
    <text evidence="4">Component of the large ribosomal subunit.</text>
</comment>
<evidence type="ECO:0000313" key="6">
    <source>
        <dbReference type="Proteomes" id="UP000243975"/>
    </source>
</evidence>
<protein>
    <recommendedName>
        <fullName evidence="4">60S ribosomal protein L41</fullName>
    </recommendedName>
</protein>
<dbReference type="EMBL" id="LEKV01001036">
    <property type="protein sequence ID" value="KVI09928.1"/>
    <property type="molecule type" value="Genomic_DNA"/>
</dbReference>
<evidence type="ECO:0000313" key="5">
    <source>
        <dbReference type="EMBL" id="KVI09928.1"/>
    </source>
</evidence>
<dbReference type="Proteomes" id="UP000243975">
    <property type="component" value="Unassembled WGS sequence"/>
</dbReference>
<sequence length="331" mass="37670">MRAKWKKKRMRRLKRKRRKMRQRSKWYCWLGDREMEINRQSHHALSSNITCRRFKSSNTVLFSIDASEKYFKILLIFEVLLRSWAAHWKICPIRGPLLSRISLMYIRTSSAIMRFIIVTRHVSSISAVDLSSTSSSTSSFFSVTCSTAFISPGGKSVSTVAGPSQLLWSVEVREHCLFNGGSDWVESLKGSANGRFITPEFEFDPSETSPGGNPRRRRVEFQWFLIALSVRPGRSLEMVDHLLPWIACARRITSSSSRVNGRCSTSGLSWLHHRRRHDFPERPGILELMRDQLRGPCCSTSFTRVASSCGLQEPLILPPATPPPPPSIASI</sequence>
<comment type="caution">
    <text evidence="5">The sequence shown here is derived from an EMBL/GenBank/DDBJ whole genome shotgun (WGS) entry which is preliminary data.</text>
</comment>
<comment type="similarity">
    <text evidence="3 4">Belongs to the eukaryotic ribosomal protein eS32 family.</text>
</comment>
<evidence type="ECO:0000256" key="1">
    <source>
        <dbReference type="ARBA" id="ARBA00022980"/>
    </source>
</evidence>
<reference evidence="5 6" key="1">
    <citation type="journal article" date="2016" name="Sci. Rep.">
        <title>The genome sequence of the outbreeding globe artichoke constructed de novo incorporating a phase-aware low-pass sequencing strategy of F1 progeny.</title>
        <authorList>
            <person name="Scaglione D."/>
            <person name="Reyes-Chin-Wo S."/>
            <person name="Acquadro A."/>
            <person name="Froenicke L."/>
            <person name="Portis E."/>
            <person name="Beitel C."/>
            <person name="Tirone M."/>
            <person name="Mauro R."/>
            <person name="Lo Monaco A."/>
            <person name="Mauromicale G."/>
            <person name="Faccioli P."/>
            <person name="Cattivelli L."/>
            <person name="Rieseberg L."/>
            <person name="Michelmore R."/>
            <person name="Lanteri S."/>
        </authorList>
    </citation>
    <scope>NUCLEOTIDE SEQUENCE [LARGE SCALE GENOMIC DNA]</scope>
    <source>
        <strain evidence="5">2C</strain>
    </source>
</reference>
<dbReference type="GO" id="GO:0005840">
    <property type="term" value="C:ribosome"/>
    <property type="evidence" value="ECO:0007669"/>
    <property type="project" value="UniProtKB-KW"/>
</dbReference>
<proteinExistence type="inferred from homology"/>